<dbReference type="InterPro" id="IPR009045">
    <property type="entry name" value="Zn_M74/Hedgehog-like"/>
</dbReference>
<dbReference type="RefSeq" id="WP_312894410.1">
    <property type="nucleotide sequence ID" value="NZ_BAABAM010000002.1"/>
</dbReference>
<dbReference type="PANTHER" id="PTHR34385:SF1">
    <property type="entry name" value="PEPTIDOGLYCAN L-ALANYL-D-GLUTAMATE ENDOPEPTIDASE CWLK"/>
    <property type="match status" value="1"/>
</dbReference>
<proteinExistence type="predicted"/>
<dbReference type="GO" id="GO:0006508">
    <property type="term" value="P:proteolysis"/>
    <property type="evidence" value="ECO:0007669"/>
    <property type="project" value="InterPro"/>
</dbReference>
<evidence type="ECO:0000313" key="2">
    <source>
        <dbReference type="EMBL" id="MBA2891614.1"/>
    </source>
</evidence>
<dbReference type="SUPFAM" id="SSF55166">
    <property type="entry name" value="Hedgehog/DD-peptidase"/>
    <property type="match status" value="1"/>
</dbReference>
<dbReference type="CDD" id="cd14846">
    <property type="entry name" value="Peptidase_M15_like"/>
    <property type="match status" value="1"/>
</dbReference>
<reference evidence="2 3" key="1">
    <citation type="submission" date="2020-07" db="EMBL/GenBank/DDBJ databases">
        <title>Genomic Encyclopedia of Type Strains, Phase IV (KMG-IV): sequencing the most valuable type-strain genomes for metagenomic binning, comparative biology and taxonomic classification.</title>
        <authorList>
            <person name="Goeker M."/>
        </authorList>
    </citation>
    <scope>NUCLEOTIDE SEQUENCE [LARGE SCALE GENOMIC DNA]</scope>
    <source>
        <strain evidence="2 3">DSM 45533</strain>
    </source>
</reference>
<feature type="domain" description="D-alanyl-D-alanine carboxypeptidase-like core" evidence="1">
    <location>
        <begin position="61"/>
        <end position="163"/>
    </location>
</feature>
<organism evidence="2 3">
    <name type="scientific">Nonomuraea soli</name>
    <dbReference type="NCBI Taxonomy" id="1032476"/>
    <lineage>
        <taxon>Bacteria</taxon>
        <taxon>Bacillati</taxon>
        <taxon>Actinomycetota</taxon>
        <taxon>Actinomycetes</taxon>
        <taxon>Streptosporangiales</taxon>
        <taxon>Streptosporangiaceae</taxon>
        <taxon>Nonomuraea</taxon>
    </lineage>
</organism>
<evidence type="ECO:0000259" key="1">
    <source>
        <dbReference type="Pfam" id="PF02557"/>
    </source>
</evidence>
<dbReference type="GO" id="GO:0008233">
    <property type="term" value="F:peptidase activity"/>
    <property type="evidence" value="ECO:0007669"/>
    <property type="project" value="InterPro"/>
</dbReference>
<comment type="caution">
    <text evidence="2">The sequence shown here is derived from an EMBL/GenBank/DDBJ whole genome shotgun (WGS) entry which is preliminary data.</text>
</comment>
<gene>
    <name evidence="2" type="ORF">HNR30_002955</name>
</gene>
<dbReference type="InterPro" id="IPR003709">
    <property type="entry name" value="VanY-like_core_dom"/>
</dbReference>
<dbReference type="InterPro" id="IPR052179">
    <property type="entry name" value="DD-CPase-like"/>
</dbReference>
<evidence type="ECO:0000313" key="3">
    <source>
        <dbReference type="Proteomes" id="UP000530928"/>
    </source>
</evidence>
<name>A0A7W0CID4_9ACTN</name>
<dbReference type="EMBL" id="JACDUR010000003">
    <property type="protein sequence ID" value="MBA2891614.1"/>
    <property type="molecule type" value="Genomic_DNA"/>
</dbReference>
<accession>A0A7W0CID4</accession>
<dbReference type="AlphaFoldDB" id="A0A7W0CID4"/>
<keyword evidence="3" id="KW-1185">Reference proteome</keyword>
<dbReference type="PANTHER" id="PTHR34385">
    <property type="entry name" value="D-ALANYL-D-ALANINE CARBOXYPEPTIDASE"/>
    <property type="match status" value="1"/>
</dbReference>
<dbReference type="Pfam" id="PF02557">
    <property type="entry name" value="VanY"/>
    <property type="match status" value="1"/>
</dbReference>
<sequence length="192" mass="20552">MAVIIATIAATVAWQLMTTSAISLGAVLDPRGSGSLSGTGEDDGAVPDRVTVFDELPAVANLDPDLLSAVRRAAADAEEDGIEFNVNSGWRSKAYQQGLLEDAISQYGSAEEAARWVATPDKSAHVSGDAIDIGPVGAAAWLSRHGARYGLCQIYRNEPWHYELRPKAVKRGCPAMYADPTEDPRITGRRDR</sequence>
<dbReference type="Gene3D" id="3.30.1380.10">
    <property type="match status" value="1"/>
</dbReference>
<dbReference type="Proteomes" id="UP000530928">
    <property type="component" value="Unassembled WGS sequence"/>
</dbReference>
<protein>
    <recommendedName>
        <fullName evidence="1">D-alanyl-D-alanine carboxypeptidase-like core domain-containing protein</fullName>
    </recommendedName>
</protein>